<name>A0A448WMT8_9PLAT</name>
<sequence length="110" mass="11792">MIGKVNGHLEVCCMVTGTGAVIGYWGLWSEETGSETASAIKGTSTSDTSSLPPEARAALLLSETVTSKDKNKRSVHLSSDSLLKTLITLLFNKICVKFTLRVHPSSFCDD</sequence>
<evidence type="ECO:0000313" key="2">
    <source>
        <dbReference type="Proteomes" id="UP000784294"/>
    </source>
</evidence>
<dbReference type="AlphaFoldDB" id="A0A448WMT8"/>
<comment type="caution">
    <text evidence="1">The sequence shown here is derived from an EMBL/GenBank/DDBJ whole genome shotgun (WGS) entry which is preliminary data.</text>
</comment>
<dbReference type="Proteomes" id="UP000784294">
    <property type="component" value="Unassembled WGS sequence"/>
</dbReference>
<gene>
    <name evidence="1" type="ORF">PXEA_LOCUS9203</name>
</gene>
<keyword evidence="2" id="KW-1185">Reference proteome</keyword>
<proteinExistence type="predicted"/>
<evidence type="ECO:0000313" key="1">
    <source>
        <dbReference type="EMBL" id="VEL15763.1"/>
    </source>
</evidence>
<accession>A0A448WMT8</accession>
<dbReference type="EMBL" id="CAAALY010025826">
    <property type="protein sequence ID" value="VEL15763.1"/>
    <property type="molecule type" value="Genomic_DNA"/>
</dbReference>
<reference evidence="1" key="1">
    <citation type="submission" date="2018-11" db="EMBL/GenBank/DDBJ databases">
        <authorList>
            <consortium name="Pathogen Informatics"/>
        </authorList>
    </citation>
    <scope>NUCLEOTIDE SEQUENCE</scope>
</reference>
<protein>
    <submittedName>
        <fullName evidence="1">Uncharacterized protein</fullName>
    </submittedName>
</protein>
<organism evidence="1 2">
    <name type="scientific">Protopolystoma xenopodis</name>
    <dbReference type="NCBI Taxonomy" id="117903"/>
    <lineage>
        <taxon>Eukaryota</taxon>
        <taxon>Metazoa</taxon>
        <taxon>Spiralia</taxon>
        <taxon>Lophotrochozoa</taxon>
        <taxon>Platyhelminthes</taxon>
        <taxon>Monogenea</taxon>
        <taxon>Polyopisthocotylea</taxon>
        <taxon>Polystomatidea</taxon>
        <taxon>Polystomatidae</taxon>
        <taxon>Protopolystoma</taxon>
    </lineage>
</organism>